<dbReference type="Gene3D" id="3.90.550.10">
    <property type="entry name" value="Spore Coat Polysaccharide Biosynthesis Protein SpsA, Chain A"/>
    <property type="match status" value="1"/>
</dbReference>
<dbReference type="GO" id="GO:0006487">
    <property type="term" value="P:protein N-linked glycosylation"/>
    <property type="evidence" value="ECO:0007669"/>
    <property type="project" value="TreeGrafter"/>
</dbReference>
<protein>
    <recommendedName>
        <fullName evidence="1">Glycosyltransferase 2-like domain-containing protein</fullName>
    </recommendedName>
</protein>
<sequence>MNDQPYLSVVISAYNEADNLHRGSLNVVIDYLKEQNFTWEVIIVNDGSSDNTSSLLHELANRHSELTIIDNPHMGKAAGIATGVFSAKGEIILFSDMDQATPITELDKFLPKLRSGYSIVIGSRSGRPNAPLFRKVLAYGNVIMRALILQLPIKDTQCGFKAFTAEAGKRIFQIMNKITPPRVISGPAVNPGFDVEMLYLGRKMGYKIVEVPVSWRHQESRRVSFVKDAIAGLTGLLLVRFRSLTHAYKI</sequence>
<dbReference type="EMBL" id="MEXH01000021">
    <property type="protein sequence ID" value="OGC92182.1"/>
    <property type="molecule type" value="Genomic_DNA"/>
</dbReference>
<evidence type="ECO:0000259" key="1">
    <source>
        <dbReference type="Pfam" id="PF00535"/>
    </source>
</evidence>
<evidence type="ECO:0000313" key="3">
    <source>
        <dbReference type="Proteomes" id="UP000178176"/>
    </source>
</evidence>
<dbReference type="AlphaFoldDB" id="A0A1F4YE26"/>
<organism evidence="2 3">
    <name type="scientific">Candidatus Amesbacteria bacterium RIFCSPHIGHO2_01_FULL_48_32b</name>
    <dbReference type="NCBI Taxonomy" id="1797253"/>
    <lineage>
        <taxon>Bacteria</taxon>
        <taxon>Candidatus Amesiibacteriota</taxon>
    </lineage>
</organism>
<comment type="caution">
    <text evidence="2">The sequence shown here is derived from an EMBL/GenBank/DDBJ whole genome shotgun (WGS) entry which is preliminary data.</text>
</comment>
<name>A0A1F4YE26_9BACT</name>
<reference evidence="2 3" key="1">
    <citation type="journal article" date="2016" name="Nat. Commun.">
        <title>Thousands of microbial genomes shed light on interconnected biogeochemical processes in an aquifer system.</title>
        <authorList>
            <person name="Anantharaman K."/>
            <person name="Brown C.T."/>
            <person name="Hug L.A."/>
            <person name="Sharon I."/>
            <person name="Castelle C.J."/>
            <person name="Probst A.J."/>
            <person name="Thomas B.C."/>
            <person name="Singh A."/>
            <person name="Wilkins M.J."/>
            <person name="Karaoz U."/>
            <person name="Brodie E.L."/>
            <person name="Williams K.H."/>
            <person name="Hubbard S.S."/>
            <person name="Banfield J.F."/>
        </authorList>
    </citation>
    <scope>NUCLEOTIDE SEQUENCE [LARGE SCALE GENOMIC DNA]</scope>
</reference>
<dbReference type="Pfam" id="PF00535">
    <property type="entry name" value="Glycos_transf_2"/>
    <property type="match status" value="1"/>
</dbReference>
<accession>A0A1F4YE26</accession>
<feature type="domain" description="Glycosyltransferase 2-like" evidence="1">
    <location>
        <begin position="8"/>
        <end position="162"/>
    </location>
</feature>
<dbReference type="InterPro" id="IPR029044">
    <property type="entry name" value="Nucleotide-diphossugar_trans"/>
</dbReference>
<proteinExistence type="predicted"/>
<gene>
    <name evidence="2" type="ORF">A2876_02750</name>
</gene>
<evidence type="ECO:0000313" key="2">
    <source>
        <dbReference type="EMBL" id="OGC92182.1"/>
    </source>
</evidence>
<dbReference type="PANTHER" id="PTHR10859:SF91">
    <property type="entry name" value="DOLICHYL-PHOSPHATE BETA-GLUCOSYLTRANSFERASE"/>
    <property type="match status" value="1"/>
</dbReference>
<dbReference type="PANTHER" id="PTHR10859">
    <property type="entry name" value="GLYCOSYL TRANSFERASE"/>
    <property type="match status" value="1"/>
</dbReference>
<dbReference type="Proteomes" id="UP000178176">
    <property type="component" value="Unassembled WGS sequence"/>
</dbReference>
<dbReference type="SUPFAM" id="SSF53448">
    <property type="entry name" value="Nucleotide-diphospho-sugar transferases"/>
    <property type="match status" value="1"/>
</dbReference>
<dbReference type="InterPro" id="IPR001173">
    <property type="entry name" value="Glyco_trans_2-like"/>
</dbReference>